<keyword evidence="1" id="KW-0472">Membrane</keyword>
<dbReference type="RefSeq" id="WP_368499871.1">
    <property type="nucleotide sequence ID" value="NZ_CP162512.1"/>
</dbReference>
<sequence length="73" mass="7770">MNDAWDHAAAYSSSPALLQYLLPFISIGILALGVATVAHTRALTDSQKGAWLICTVLLPLAGSLAWIIILLTH</sequence>
<keyword evidence="1" id="KW-1133">Transmembrane helix</keyword>
<dbReference type="AlphaFoldDB" id="A0AB39BMZ7"/>
<reference evidence="2" key="1">
    <citation type="submission" date="2024-05" db="EMBL/GenBank/DDBJ databases">
        <title>Herbiconiux sp. A18JL235.</title>
        <authorList>
            <person name="Zhang G."/>
        </authorList>
    </citation>
    <scope>NUCLEOTIDE SEQUENCE</scope>
    <source>
        <strain evidence="2">A18JL235</strain>
        <plasmid evidence="2">unnamed1</plasmid>
    </source>
</reference>
<keyword evidence="1" id="KW-0812">Transmembrane</keyword>
<geneLocation type="plasmid" evidence="2">
    <name>unnamed1</name>
</geneLocation>
<accession>A0AB39BMZ7</accession>
<feature type="transmembrane region" description="Helical" evidence="1">
    <location>
        <begin position="20"/>
        <end position="38"/>
    </location>
</feature>
<gene>
    <name evidence="2" type="ORF">ABFY20_19895</name>
</gene>
<proteinExistence type="predicted"/>
<protein>
    <recommendedName>
        <fullName evidence="3">Cardiolipin synthase N-terminal domain-containing protein</fullName>
    </recommendedName>
</protein>
<evidence type="ECO:0000313" key="2">
    <source>
        <dbReference type="EMBL" id="XDI07506.1"/>
    </source>
</evidence>
<name>A0AB39BMZ7_9MICO</name>
<feature type="transmembrane region" description="Helical" evidence="1">
    <location>
        <begin position="50"/>
        <end position="71"/>
    </location>
</feature>
<dbReference type="EMBL" id="CP162512">
    <property type="protein sequence ID" value="XDI07506.1"/>
    <property type="molecule type" value="Genomic_DNA"/>
</dbReference>
<organism evidence="2">
    <name type="scientific">Herbiconiux sp. A18JL235</name>
    <dbReference type="NCBI Taxonomy" id="3152363"/>
    <lineage>
        <taxon>Bacteria</taxon>
        <taxon>Bacillati</taxon>
        <taxon>Actinomycetota</taxon>
        <taxon>Actinomycetes</taxon>
        <taxon>Micrococcales</taxon>
        <taxon>Microbacteriaceae</taxon>
        <taxon>Herbiconiux</taxon>
    </lineage>
</organism>
<keyword evidence="2" id="KW-0614">Plasmid</keyword>
<evidence type="ECO:0000256" key="1">
    <source>
        <dbReference type="SAM" id="Phobius"/>
    </source>
</evidence>
<evidence type="ECO:0008006" key="3">
    <source>
        <dbReference type="Google" id="ProtNLM"/>
    </source>
</evidence>